<feature type="transmembrane region" description="Helical" evidence="9">
    <location>
        <begin position="130"/>
        <end position="151"/>
    </location>
</feature>
<evidence type="ECO:0000259" key="10">
    <source>
        <dbReference type="PROSITE" id="PS50109"/>
    </source>
</evidence>
<evidence type="ECO:0000256" key="2">
    <source>
        <dbReference type="ARBA" id="ARBA00012438"/>
    </source>
</evidence>
<keyword evidence="9" id="KW-1133">Transmembrane helix</keyword>
<evidence type="ECO:0000256" key="9">
    <source>
        <dbReference type="SAM" id="Phobius"/>
    </source>
</evidence>
<evidence type="ECO:0000256" key="6">
    <source>
        <dbReference type="ARBA" id="ARBA00022777"/>
    </source>
</evidence>
<dbReference type="SMART" id="SM00387">
    <property type="entry name" value="HATPase_c"/>
    <property type="match status" value="1"/>
</dbReference>
<evidence type="ECO:0000313" key="11">
    <source>
        <dbReference type="EMBL" id="PJZ47662.1"/>
    </source>
</evidence>
<dbReference type="FunFam" id="3.30.565.10:FF:000006">
    <property type="entry name" value="Sensor histidine kinase WalK"/>
    <property type="match status" value="1"/>
</dbReference>
<dbReference type="SMART" id="SM00388">
    <property type="entry name" value="HisKA"/>
    <property type="match status" value="1"/>
</dbReference>
<evidence type="ECO:0000256" key="3">
    <source>
        <dbReference type="ARBA" id="ARBA00022553"/>
    </source>
</evidence>
<dbReference type="Pfam" id="PF02518">
    <property type="entry name" value="HATPase_c"/>
    <property type="match status" value="1"/>
</dbReference>
<dbReference type="EC" id="2.7.13.3" evidence="2"/>
<dbReference type="CDD" id="cd00082">
    <property type="entry name" value="HisKA"/>
    <property type="match status" value="1"/>
</dbReference>
<keyword evidence="12" id="KW-1185">Reference proteome</keyword>
<dbReference type="EMBL" id="NPDR01000012">
    <property type="protein sequence ID" value="PJZ47662.1"/>
    <property type="molecule type" value="Genomic_DNA"/>
</dbReference>
<dbReference type="Pfam" id="PF00512">
    <property type="entry name" value="HisKA"/>
    <property type="match status" value="1"/>
</dbReference>
<feature type="transmembrane region" description="Helical" evidence="9">
    <location>
        <begin position="242"/>
        <end position="263"/>
    </location>
</feature>
<dbReference type="InterPro" id="IPR005467">
    <property type="entry name" value="His_kinase_dom"/>
</dbReference>
<dbReference type="InterPro" id="IPR050351">
    <property type="entry name" value="BphY/WalK/GraS-like"/>
</dbReference>
<keyword evidence="4" id="KW-0808">Transferase</keyword>
<dbReference type="GO" id="GO:0005524">
    <property type="term" value="F:ATP binding"/>
    <property type="evidence" value="ECO:0007669"/>
    <property type="project" value="UniProtKB-KW"/>
</dbReference>
<comment type="catalytic activity">
    <reaction evidence="1">
        <text>ATP + protein L-histidine = ADP + protein N-phospho-L-histidine.</text>
        <dbReference type="EC" id="2.7.13.3"/>
    </reaction>
</comment>
<evidence type="ECO:0000256" key="5">
    <source>
        <dbReference type="ARBA" id="ARBA00022741"/>
    </source>
</evidence>
<dbReference type="PROSITE" id="PS50109">
    <property type="entry name" value="HIS_KIN"/>
    <property type="match status" value="1"/>
</dbReference>
<evidence type="ECO:0000256" key="4">
    <source>
        <dbReference type="ARBA" id="ARBA00022679"/>
    </source>
</evidence>
<feature type="transmembrane region" description="Helical" evidence="9">
    <location>
        <begin position="213"/>
        <end position="230"/>
    </location>
</feature>
<evidence type="ECO:0000256" key="7">
    <source>
        <dbReference type="ARBA" id="ARBA00022840"/>
    </source>
</evidence>
<gene>
    <name evidence="11" type="ORF">CH362_17900</name>
</gene>
<dbReference type="SUPFAM" id="SSF55874">
    <property type="entry name" value="ATPase domain of HSP90 chaperone/DNA topoisomerase II/histidine kinase"/>
    <property type="match status" value="1"/>
</dbReference>
<evidence type="ECO:0000313" key="12">
    <source>
        <dbReference type="Proteomes" id="UP000231926"/>
    </source>
</evidence>
<dbReference type="InterPro" id="IPR004358">
    <property type="entry name" value="Sig_transdc_His_kin-like_C"/>
</dbReference>
<feature type="transmembrane region" description="Helical" evidence="9">
    <location>
        <begin position="98"/>
        <end position="118"/>
    </location>
</feature>
<dbReference type="InterPro" id="IPR003594">
    <property type="entry name" value="HATPase_dom"/>
</dbReference>
<dbReference type="SUPFAM" id="SSF47384">
    <property type="entry name" value="Homodimeric domain of signal transducing histidine kinase"/>
    <property type="match status" value="1"/>
</dbReference>
<feature type="transmembrane region" description="Helical" evidence="9">
    <location>
        <begin position="190"/>
        <end position="206"/>
    </location>
</feature>
<dbReference type="Gene3D" id="3.30.565.10">
    <property type="entry name" value="Histidine kinase-like ATPase, C-terminal domain"/>
    <property type="match status" value="1"/>
</dbReference>
<keyword evidence="8" id="KW-0902">Two-component regulatory system</keyword>
<keyword evidence="9" id="KW-0472">Membrane</keyword>
<accession>A0A2M9Y842</accession>
<dbReference type="InterPro" id="IPR003661">
    <property type="entry name" value="HisK_dim/P_dom"/>
</dbReference>
<comment type="caution">
    <text evidence="11">The sequence shown here is derived from an EMBL/GenBank/DDBJ whole genome shotgun (WGS) entry which is preliminary data.</text>
</comment>
<dbReference type="Gene3D" id="1.10.287.130">
    <property type="match status" value="1"/>
</dbReference>
<feature type="transmembrane region" description="Helical" evidence="9">
    <location>
        <begin position="163"/>
        <end position="184"/>
    </location>
</feature>
<dbReference type="InterPro" id="IPR036097">
    <property type="entry name" value="HisK_dim/P_sf"/>
</dbReference>
<dbReference type="Proteomes" id="UP000231926">
    <property type="component" value="Unassembled WGS sequence"/>
</dbReference>
<proteinExistence type="predicted"/>
<keyword evidence="3" id="KW-0597">Phosphoprotein</keyword>
<dbReference type="PRINTS" id="PR00344">
    <property type="entry name" value="BCTRLSENSOR"/>
</dbReference>
<keyword evidence="6 11" id="KW-0418">Kinase</keyword>
<name>A0A2M9Y842_9LEPT</name>
<dbReference type="GO" id="GO:0030295">
    <property type="term" value="F:protein kinase activator activity"/>
    <property type="evidence" value="ECO:0007669"/>
    <property type="project" value="TreeGrafter"/>
</dbReference>
<dbReference type="GO" id="GO:0000156">
    <property type="term" value="F:phosphorelay response regulator activity"/>
    <property type="evidence" value="ECO:0007669"/>
    <property type="project" value="TreeGrafter"/>
</dbReference>
<reference evidence="11 12" key="1">
    <citation type="submission" date="2017-07" db="EMBL/GenBank/DDBJ databases">
        <title>Leptospira spp. isolated from tropical soils.</title>
        <authorList>
            <person name="Thibeaux R."/>
            <person name="Iraola G."/>
            <person name="Ferres I."/>
            <person name="Bierque E."/>
            <person name="Girault D."/>
            <person name="Soupe-Gilbert M.-E."/>
            <person name="Picardeau M."/>
            <person name="Goarant C."/>
        </authorList>
    </citation>
    <scope>NUCLEOTIDE SEQUENCE [LARGE SCALE GENOMIC DNA]</scope>
    <source>
        <strain evidence="11 12">FH4-C-A2</strain>
    </source>
</reference>
<dbReference type="PANTHER" id="PTHR42878:SF7">
    <property type="entry name" value="SENSOR HISTIDINE KINASE GLRK"/>
    <property type="match status" value="1"/>
</dbReference>
<feature type="transmembrane region" description="Helical" evidence="9">
    <location>
        <begin position="12"/>
        <end position="32"/>
    </location>
</feature>
<keyword evidence="5" id="KW-0547">Nucleotide-binding</keyword>
<dbReference type="GO" id="GO:0000155">
    <property type="term" value="F:phosphorelay sensor kinase activity"/>
    <property type="evidence" value="ECO:0007669"/>
    <property type="project" value="InterPro"/>
</dbReference>
<dbReference type="GO" id="GO:0007234">
    <property type="term" value="P:osmosensory signaling via phosphorelay pathway"/>
    <property type="evidence" value="ECO:0007669"/>
    <property type="project" value="TreeGrafter"/>
</dbReference>
<dbReference type="OrthoDB" id="7326651at2"/>
<feature type="domain" description="Histidine kinase" evidence="10">
    <location>
        <begin position="288"/>
        <end position="510"/>
    </location>
</feature>
<dbReference type="InterPro" id="IPR036890">
    <property type="entry name" value="HATPase_C_sf"/>
</dbReference>
<protein>
    <recommendedName>
        <fullName evidence="2">histidine kinase</fullName>
        <ecNumber evidence="2">2.7.13.3</ecNumber>
    </recommendedName>
</protein>
<keyword evidence="7" id="KW-0067">ATP-binding</keyword>
<evidence type="ECO:0000256" key="8">
    <source>
        <dbReference type="ARBA" id="ARBA00023012"/>
    </source>
</evidence>
<organism evidence="11 12">
    <name type="scientific">Leptospira saintgironsiae</name>
    <dbReference type="NCBI Taxonomy" id="2023183"/>
    <lineage>
        <taxon>Bacteria</taxon>
        <taxon>Pseudomonadati</taxon>
        <taxon>Spirochaetota</taxon>
        <taxon>Spirochaetia</taxon>
        <taxon>Leptospirales</taxon>
        <taxon>Leptospiraceae</taxon>
        <taxon>Leptospira</taxon>
    </lineage>
</organism>
<sequence>MLVFLEMSTFFFLEFMAFLIHLFDKVFSLVFLNRMIGQKREYFKRERDKFGNMQALLRFLFGLNYRFALRQYRKAKILSSVNFAPVFTRNAYLEILIVLRYVYLILPIIILPFAFYDLVDAFSDAKDNSFVLFDLVFYSVFLTMNVLLNSGRLHRADLDRIKLFCRIGVLLLSLTGTCITVVVFPRLPEISLFSTAMFSVAIMFRFPDHTKYFIYAINYAILYSFIYYSGNREPVLLQNPLVTLFLILIFDRVSFLTLANTYLKTQRIIRLNERLREEDTNKSDMISIAVHDLKSPLSGIMSISTILRKNLKSFSDKEKKEILTDIESSSRKILGHIDDLVGIAASGFENIKIDYDIFNINSYIRSTIQNFDYQASLKRIQFHTQFDKEDLKIRSDRKAVASILDNLVSNAVKYSPPGGSIFIHSKLIKDNGDFIQIQIRDEGKGFTDEDRKRLFSRFTRLSAKPTGNEPSTGVGLYAVHRLVELLNAKISLESKPGQGATFTLLFYRMKISD</sequence>
<keyword evidence="9" id="KW-0812">Transmembrane</keyword>
<evidence type="ECO:0000256" key="1">
    <source>
        <dbReference type="ARBA" id="ARBA00000085"/>
    </source>
</evidence>
<dbReference type="PANTHER" id="PTHR42878">
    <property type="entry name" value="TWO-COMPONENT HISTIDINE KINASE"/>
    <property type="match status" value="1"/>
</dbReference>
<dbReference type="AlphaFoldDB" id="A0A2M9Y842"/>